<protein>
    <recommendedName>
        <fullName evidence="2">DUF4412 domain-containing protein</fullName>
    </recommendedName>
</protein>
<dbReference type="EMBL" id="FPHB01000011">
    <property type="protein sequence ID" value="SFV50568.1"/>
    <property type="molecule type" value="Genomic_DNA"/>
</dbReference>
<evidence type="ECO:0008006" key="2">
    <source>
        <dbReference type="Google" id="ProtNLM"/>
    </source>
</evidence>
<sequence>MLKLLLILMGLYFVSLQASTKTFKRYLVKDGSIVYKITGSGNIMGATQKIYGSRSIVFDHYGYNEIQEEKSTQEINVFGQKQIQKTHRLTLLQGTTLKSVDFNNKKIYVITPPGMKQMIAASKQNIPQRGEKMLKQMGGKKVGDDKVLGYKCNIWKLPMATECIYKGVPLWIKANIMGIEQKEVAIKAKFNTGSYADPSKLPHYPISKASTKNSDNVSSMKNISDEDIDALNNMFEQKVNETSSDNEIKQAMLPSTKAEIRREQKQLLKDRRCIQKASTLAAFKRCVPDDEEALPTKWNHKEKQKILKEIDESLASMDCMLQAKTTAQMKQCEQN</sequence>
<reference evidence="1" key="1">
    <citation type="submission" date="2016-10" db="EMBL/GenBank/DDBJ databases">
        <authorList>
            <person name="de Groot N.N."/>
        </authorList>
    </citation>
    <scope>NUCLEOTIDE SEQUENCE</scope>
</reference>
<organism evidence="1">
    <name type="scientific">hydrothermal vent metagenome</name>
    <dbReference type="NCBI Taxonomy" id="652676"/>
    <lineage>
        <taxon>unclassified sequences</taxon>
        <taxon>metagenomes</taxon>
        <taxon>ecological metagenomes</taxon>
    </lineage>
</organism>
<name>A0A1W1BAX7_9ZZZZ</name>
<evidence type="ECO:0000313" key="1">
    <source>
        <dbReference type="EMBL" id="SFV50568.1"/>
    </source>
</evidence>
<dbReference type="AlphaFoldDB" id="A0A1W1BAX7"/>
<proteinExistence type="predicted"/>
<gene>
    <name evidence="1" type="ORF">MNB_SM-7-1124</name>
</gene>
<accession>A0A1W1BAX7</accession>